<proteinExistence type="predicted"/>
<protein>
    <recommendedName>
        <fullName evidence="1">UBC core domain-containing protein</fullName>
    </recommendedName>
</protein>
<evidence type="ECO:0000313" key="3">
    <source>
        <dbReference type="Proteomes" id="UP000428333"/>
    </source>
</evidence>
<dbReference type="PANTHER" id="PTHR24067">
    <property type="entry name" value="UBIQUITIN-CONJUGATING ENZYME E2"/>
    <property type="match status" value="1"/>
</dbReference>
<dbReference type="Gene3D" id="3.10.110.10">
    <property type="entry name" value="Ubiquitin Conjugating Enzyme"/>
    <property type="match status" value="1"/>
</dbReference>
<dbReference type="PROSITE" id="PS50127">
    <property type="entry name" value="UBC_2"/>
    <property type="match status" value="1"/>
</dbReference>
<reference evidence="2 3" key="1">
    <citation type="journal article" date="2019" name="Genome Biol. Evol.">
        <title>The Rhododendron genome and chromosomal organization provide insight into shared whole-genome duplications across the heath family (Ericaceae).</title>
        <authorList>
            <person name="Soza V.L."/>
            <person name="Lindsley D."/>
            <person name="Waalkes A."/>
            <person name="Ramage E."/>
            <person name="Patwardhan R.P."/>
            <person name="Burton J.N."/>
            <person name="Adey A."/>
            <person name="Kumar A."/>
            <person name="Qiu R."/>
            <person name="Shendure J."/>
            <person name="Hall B."/>
        </authorList>
    </citation>
    <scope>NUCLEOTIDE SEQUENCE [LARGE SCALE GENOMIC DNA]</scope>
    <source>
        <strain evidence="2">RSF 1966-606</strain>
    </source>
</reference>
<evidence type="ECO:0000313" key="2">
    <source>
        <dbReference type="EMBL" id="KAE9450693.1"/>
    </source>
</evidence>
<organism evidence="2 3">
    <name type="scientific">Rhododendron williamsianum</name>
    <dbReference type="NCBI Taxonomy" id="262921"/>
    <lineage>
        <taxon>Eukaryota</taxon>
        <taxon>Viridiplantae</taxon>
        <taxon>Streptophyta</taxon>
        <taxon>Embryophyta</taxon>
        <taxon>Tracheophyta</taxon>
        <taxon>Spermatophyta</taxon>
        <taxon>Magnoliopsida</taxon>
        <taxon>eudicotyledons</taxon>
        <taxon>Gunneridae</taxon>
        <taxon>Pentapetalae</taxon>
        <taxon>asterids</taxon>
        <taxon>Ericales</taxon>
        <taxon>Ericaceae</taxon>
        <taxon>Ericoideae</taxon>
        <taxon>Rhodoreae</taxon>
        <taxon>Rhododendron</taxon>
    </lineage>
</organism>
<dbReference type="InterPro" id="IPR000608">
    <property type="entry name" value="UBC"/>
</dbReference>
<dbReference type="Proteomes" id="UP000428333">
    <property type="component" value="Linkage Group LG10"/>
</dbReference>
<name>A0A6A4KT01_9ERIC</name>
<dbReference type="OrthoDB" id="19692at2759"/>
<dbReference type="InterPro" id="IPR016135">
    <property type="entry name" value="UBQ-conjugating_enzyme/RWD"/>
</dbReference>
<gene>
    <name evidence="2" type="ORF">C3L33_17405</name>
</gene>
<dbReference type="EMBL" id="QEFC01002773">
    <property type="protein sequence ID" value="KAE9450693.1"/>
    <property type="molecule type" value="Genomic_DNA"/>
</dbReference>
<dbReference type="InterPro" id="IPR050113">
    <property type="entry name" value="Ub_conjugating_enzyme"/>
</dbReference>
<evidence type="ECO:0000259" key="1">
    <source>
        <dbReference type="PROSITE" id="PS50127"/>
    </source>
</evidence>
<comment type="caution">
    <text evidence="2">The sequence shown here is derived from an EMBL/GenBank/DDBJ whole genome shotgun (WGS) entry which is preliminary data.</text>
</comment>
<feature type="domain" description="UBC core" evidence="1">
    <location>
        <begin position="9"/>
        <end position="99"/>
    </location>
</feature>
<sequence length="99" mass="11193">MGTEDPEICARIRLELELRESVSNPPTNISFGPVSDEDMFHWQGIIIGPVDTPIEGGLFHLSIRFPIDYPFNPPKVQFQTQAIEMLVKNQATSHDQKSK</sequence>
<dbReference type="AlphaFoldDB" id="A0A6A4KT01"/>
<accession>A0A6A4KT01</accession>
<keyword evidence="3" id="KW-1185">Reference proteome</keyword>
<dbReference type="Pfam" id="PF00179">
    <property type="entry name" value="UQ_con"/>
    <property type="match status" value="1"/>
</dbReference>
<dbReference type="SUPFAM" id="SSF54495">
    <property type="entry name" value="UBC-like"/>
    <property type="match status" value="1"/>
</dbReference>
<feature type="non-terminal residue" evidence="2">
    <location>
        <position position="1"/>
    </location>
</feature>